<evidence type="ECO:0000313" key="3">
    <source>
        <dbReference type="EMBL" id="MEQ6917263.1"/>
    </source>
</evidence>
<feature type="domain" description="Phospholipase D-like" evidence="2">
    <location>
        <begin position="316"/>
        <end position="454"/>
    </location>
</feature>
<dbReference type="InterPro" id="IPR025202">
    <property type="entry name" value="PLD-like_dom"/>
</dbReference>
<gene>
    <name evidence="3" type="ORF">ABE960_06990</name>
</gene>
<organism evidence="3 4">
    <name type="scientific">Halomonas aquatica</name>
    <dbReference type="NCBI Taxonomy" id="3151123"/>
    <lineage>
        <taxon>Bacteria</taxon>
        <taxon>Pseudomonadati</taxon>
        <taxon>Pseudomonadota</taxon>
        <taxon>Gammaproteobacteria</taxon>
        <taxon>Oceanospirillales</taxon>
        <taxon>Halomonadaceae</taxon>
        <taxon>Halomonas</taxon>
    </lineage>
</organism>
<dbReference type="Pfam" id="PF13091">
    <property type="entry name" value="PLDc_2"/>
    <property type="match status" value="1"/>
</dbReference>
<reference evidence="3 4" key="1">
    <citation type="submission" date="2024-05" db="EMBL/GenBank/DDBJ databases">
        <title>Halomonas sp. SSM6 16S ribosomal RNA gene Genome sequencing and assembly.</title>
        <authorList>
            <person name="Yook S."/>
        </authorList>
    </citation>
    <scope>NUCLEOTIDE SEQUENCE [LARGE SCALE GENOMIC DNA]</scope>
    <source>
        <strain evidence="3 4">SSM6</strain>
    </source>
</reference>
<dbReference type="EMBL" id="JBEGCJ010000003">
    <property type="protein sequence ID" value="MEQ6917263.1"/>
    <property type="molecule type" value="Genomic_DNA"/>
</dbReference>
<dbReference type="CDD" id="cd09130">
    <property type="entry name" value="PLDc_unchar2_2"/>
    <property type="match status" value="1"/>
</dbReference>
<dbReference type="CDD" id="cd09129">
    <property type="entry name" value="PLDc_unchar2_1"/>
    <property type="match status" value="1"/>
</dbReference>
<accession>A0ABV1NDY3</accession>
<dbReference type="SUPFAM" id="SSF56024">
    <property type="entry name" value="Phospholipase D/nuclease"/>
    <property type="match status" value="2"/>
</dbReference>
<comment type="caution">
    <text evidence="3">The sequence shown here is derived from an EMBL/GenBank/DDBJ whole genome shotgun (WGS) entry which is preliminary data.</text>
</comment>
<evidence type="ECO:0000313" key="4">
    <source>
        <dbReference type="Proteomes" id="UP001442468"/>
    </source>
</evidence>
<evidence type="ECO:0000256" key="1">
    <source>
        <dbReference type="SAM" id="MobiDB-lite"/>
    </source>
</evidence>
<dbReference type="Gene3D" id="3.30.870.10">
    <property type="entry name" value="Endonuclease Chain A"/>
    <property type="match status" value="2"/>
</dbReference>
<proteinExistence type="predicted"/>
<keyword evidence="4" id="KW-1185">Reference proteome</keyword>
<sequence>MWPWIMMALLVAWAGMGAWQRYKPLPEGLGRTFPERPAVDVSFLADETWYTPSGERRARRQIFDEVMAMIGQAKRLVVLDIFLFNDFAGGADGQDFRPLSAEITDALVDQKKRYPVLNAVVITDPLNTLYGGHELAHLARLREAGVTVVVTDITRLRASNPLWSGAWHLGPRWLGNHSDGGWLPNALGPGKVTLRSYMALLNFNANHRKTLIVDRGDGWAGLITSANPHDASSLHGNVALRFEGAAALDLLASERPVAGWSGVSLPGPRSSTGPEPTVEEGSVEGASVERGSVEESRVQVLTEGAIREALLAAIQASGSGDRLDVAVFYLSHREVIEALVAAQRRGVALRVLLDPNRDAFGLQKGGIPNRPVAHELHAAGVPMRWCATQGEQCHSKLLLRRPAAAGGEGEMILGSANFTRRNLDDLNLETSVRLVGPADTPALQDASAFFERRWQSTPQRVTSEPFAAHDDASTWQRLRYRIMEATGLSTF</sequence>
<name>A0ABV1NDY3_9GAMM</name>
<evidence type="ECO:0000259" key="2">
    <source>
        <dbReference type="Pfam" id="PF13091"/>
    </source>
</evidence>
<protein>
    <submittedName>
        <fullName evidence="3">Phospholipase D family protein</fullName>
    </submittedName>
</protein>
<dbReference type="Proteomes" id="UP001442468">
    <property type="component" value="Unassembled WGS sequence"/>
</dbReference>
<dbReference type="RefSeq" id="WP_349761531.1">
    <property type="nucleotide sequence ID" value="NZ_JBEGCJ010000003.1"/>
</dbReference>
<feature type="region of interest" description="Disordered" evidence="1">
    <location>
        <begin position="262"/>
        <end position="289"/>
    </location>
</feature>